<feature type="region of interest" description="Disordered" evidence="1">
    <location>
        <begin position="190"/>
        <end position="214"/>
    </location>
</feature>
<dbReference type="Proteomes" id="UP001432166">
    <property type="component" value="Chromosome"/>
</dbReference>
<feature type="compositionally biased region" description="Basic residues" evidence="1">
    <location>
        <begin position="204"/>
        <end position="214"/>
    </location>
</feature>
<gene>
    <name evidence="2" type="ORF">OG288_20105</name>
</gene>
<keyword evidence="3" id="KW-1185">Reference proteome</keyword>
<proteinExistence type="predicted"/>
<accession>A0ABZ1JK45</accession>
<dbReference type="EMBL" id="CP108133">
    <property type="protein sequence ID" value="WTP50409.1"/>
    <property type="molecule type" value="Genomic_DNA"/>
</dbReference>
<organism evidence="2 3">
    <name type="scientific">Streptomyces tauricus</name>
    <dbReference type="NCBI Taxonomy" id="68274"/>
    <lineage>
        <taxon>Bacteria</taxon>
        <taxon>Bacillati</taxon>
        <taxon>Actinomycetota</taxon>
        <taxon>Actinomycetes</taxon>
        <taxon>Kitasatosporales</taxon>
        <taxon>Streptomycetaceae</taxon>
        <taxon>Streptomyces</taxon>
        <taxon>Streptomyces aurantiacus group</taxon>
    </lineage>
</organism>
<name>A0ABZ1JK45_9ACTN</name>
<dbReference type="Pfam" id="PF18143">
    <property type="entry name" value="HAD_SAK_2"/>
    <property type="match status" value="1"/>
</dbReference>
<evidence type="ECO:0000313" key="2">
    <source>
        <dbReference type="EMBL" id="WTP50409.1"/>
    </source>
</evidence>
<feature type="region of interest" description="Disordered" evidence="1">
    <location>
        <begin position="24"/>
        <end position="46"/>
    </location>
</feature>
<reference evidence="2" key="1">
    <citation type="submission" date="2022-10" db="EMBL/GenBank/DDBJ databases">
        <title>The complete genomes of actinobacterial strains from the NBC collection.</title>
        <authorList>
            <person name="Joergensen T.S."/>
            <person name="Alvarez Arevalo M."/>
            <person name="Sterndorff E.B."/>
            <person name="Faurdal D."/>
            <person name="Vuksanovic O."/>
            <person name="Mourched A.-S."/>
            <person name="Charusanti P."/>
            <person name="Shaw S."/>
            <person name="Blin K."/>
            <person name="Weber T."/>
        </authorList>
    </citation>
    <scope>NUCLEOTIDE SEQUENCE</scope>
    <source>
        <strain evidence="2">NBC_00189</strain>
    </source>
</reference>
<evidence type="ECO:0000313" key="3">
    <source>
        <dbReference type="Proteomes" id="UP001432166"/>
    </source>
</evidence>
<dbReference type="RefSeq" id="WP_328937993.1">
    <property type="nucleotide sequence ID" value="NZ_CP108133.1"/>
</dbReference>
<sequence>MNDRCEEGRVVLFLDVDGPLIPFGPSADGPRGASGSPASGSGSAACHPAPGNPLLGRLDLAVGPRLLALGCDLVWASTWLDDANEVVAPRIGLPELPVVRWPDTPADTSTAAGPEGPRGLHWKTRHIVEWAGRRPFVWVDDEIGAMDRFWVDAQHRGPSLLHRVDPGKGLADEDFGVLADWLRTAVPRHRSTAVREHGSTGARQHLRPNRRAGH</sequence>
<evidence type="ECO:0000256" key="1">
    <source>
        <dbReference type="SAM" id="MobiDB-lite"/>
    </source>
</evidence>
<protein>
    <submittedName>
        <fullName evidence="2">HAD domain-containing protein</fullName>
    </submittedName>
</protein>